<keyword evidence="7 10" id="KW-0472">Membrane</keyword>
<dbReference type="SUPFAM" id="SSF49464">
    <property type="entry name" value="Carboxypeptidase regulatory domain-like"/>
    <property type="match status" value="1"/>
</dbReference>
<evidence type="ECO:0000256" key="12">
    <source>
        <dbReference type="SAM" id="SignalP"/>
    </source>
</evidence>
<evidence type="ECO:0000256" key="3">
    <source>
        <dbReference type="ARBA" id="ARBA00022452"/>
    </source>
</evidence>
<dbReference type="GO" id="GO:0009279">
    <property type="term" value="C:cell outer membrane"/>
    <property type="evidence" value="ECO:0007669"/>
    <property type="project" value="UniProtKB-SubCell"/>
</dbReference>
<dbReference type="EMBL" id="BRXS01000004">
    <property type="protein sequence ID" value="GLC25990.1"/>
    <property type="molecule type" value="Genomic_DNA"/>
</dbReference>
<dbReference type="InterPro" id="IPR008969">
    <property type="entry name" value="CarboxyPept-like_regulatory"/>
</dbReference>
<dbReference type="NCBIfam" id="TIGR04056">
    <property type="entry name" value="OMP_RagA_SusC"/>
    <property type="match status" value="1"/>
</dbReference>
<dbReference type="GO" id="GO:0044718">
    <property type="term" value="P:siderophore transmembrane transport"/>
    <property type="evidence" value="ECO:0007669"/>
    <property type="project" value="TreeGrafter"/>
</dbReference>
<dbReference type="Pfam" id="PF13715">
    <property type="entry name" value="CarbopepD_reg_2"/>
    <property type="match status" value="1"/>
</dbReference>
<dbReference type="Gene3D" id="2.170.130.10">
    <property type="entry name" value="TonB-dependent receptor, plug domain"/>
    <property type="match status" value="1"/>
</dbReference>
<evidence type="ECO:0000256" key="2">
    <source>
        <dbReference type="ARBA" id="ARBA00022448"/>
    </source>
</evidence>
<comment type="caution">
    <text evidence="15">The sequence shown here is derived from an EMBL/GenBank/DDBJ whole genome shotgun (WGS) entry which is preliminary data.</text>
</comment>
<name>A0AA37V1D1_9BACT</name>
<dbReference type="InterPro" id="IPR023996">
    <property type="entry name" value="TonB-dep_OMP_SusC/RagA"/>
</dbReference>
<dbReference type="Gene3D" id="2.60.40.1120">
    <property type="entry name" value="Carboxypeptidase-like, regulatory domain"/>
    <property type="match status" value="1"/>
</dbReference>
<dbReference type="InterPro" id="IPR036942">
    <property type="entry name" value="Beta-barrel_TonB_sf"/>
</dbReference>
<dbReference type="Pfam" id="PF00593">
    <property type="entry name" value="TonB_dep_Rec_b-barrel"/>
    <property type="match status" value="1"/>
</dbReference>
<feature type="chain" id="PRO_5041272551" evidence="12">
    <location>
        <begin position="24"/>
        <end position="1035"/>
    </location>
</feature>
<dbReference type="SUPFAM" id="SSF56935">
    <property type="entry name" value="Porins"/>
    <property type="match status" value="1"/>
</dbReference>
<evidence type="ECO:0000256" key="7">
    <source>
        <dbReference type="ARBA" id="ARBA00023136"/>
    </source>
</evidence>
<dbReference type="Gene3D" id="2.40.170.20">
    <property type="entry name" value="TonB-dependent receptor, beta-barrel domain"/>
    <property type="match status" value="1"/>
</dbReference>
<dbReference type="GO" id="GO:0015344">
    <property type="term" value="F:siderophore uptake transmembrane transporter activity"/>
    <property type="evidence" value="ECO:0007669"/>
    <property type="project" value="TreeGrafter"/>
</dbReference>
<sequence length="1035" mass="111217">MMRGTKWAFALVLGAATAPTMVAAQDASTGIVTGKVTDAANGRPIPSAQVQIVGTSLGALTNDQGTYTIRAVPARTVTVRALRVGYAERSGTVAVTGGQTATLNLVMSSSAVSLTPVVTTATGEQRRVEVGNAVATVDAAKVVEQSPVANINDLLNSRAPGVQLQTSGATGAGARIRIRGTNSLSLSNDPVYIVDGVRIEASSNGGRAQSLGVGGTVTSRLNDINPEEIENIEVIKGPSAATLYGTDAANGVIVITTKKGRAGRPQWTAYTEQGGIRYLQDFPTNFSAFGTNIATAANGTVTRTPTTTCFLTAVAAGTCTRDSLTTLNILKDKDLTIFGTGYRNQYGLQLGGGSEAVRYFVAGELEGERSPLQLPEFERTRLNQLGRGIAEIVDRPNQMEKKSARINLNASPTSKLDFGLQTSYIDLDQRLPNLDNNLFSPFAQALFGFGYRTTGVTTTGATLNGYRNFTPADIFEESYTQAVNRVLTAANANFRPTDWLSSRANVGVDYIGRRETDICRFATCPDNGTTRLGYSVDSRSEIFQYTSDVNATASFQPLETLGSKTTFGGQYIRNVYTRGQSTGVTLPPGGVTPPAGSVQSVAATNDETRTLGFFVEQALAWRERLFITAAMRYDDNSAFGADFSGVVYPKASFSWLVSDESFFPKPAWLDNLRIRSALGESGVRPGTNDALQFLTGGREATARLAAADLPGLTLNAPGNPNLKPETTREFEGGLEASFFGNRLNTELTYYNKESRNALIARILPPSLGTGATTRFENLGSVTNKGLEALINAQLVQRRAFGWDLTISGSQNSNKLVDLGGVPPQIGATIQQRAGFPLNGYWQRPYTYSDANGDNIIVASEVTVADSAQFIGYSIPKREITFTNGFDLFNRRFRIQALVDYKGGHYLYNNTERFKCGDATNCRGRLDPTASLAEQARAVAGFTVPAAQRTLVGYMEKADFVRFRELSATFTAPDAWASRFLRARGLSATLAARNLALFTDYTGMDPESSYGQTDAPNDFLTVPPPSYLSLRLNVRF</sequence>
<dbReference type="InterPro" id="IPR037066">
    <property type="entry name" value="Plug_dom_sf"/>
</dbReference>
<dbReference type="PROSITE" id="PS52016">
    <property type="entry name" value="TONB_DEPENDENT_REC_3"/>
    <property type="match status" value="1"/>
</dbReference>
<evidence type="ECO:0000256" key="5">
    <source>
        <dbReference type="ARBA" id="ARBA00022729"/>
    </source>
</evidence>
<gene>
    <name evidence="15" type="ORF">rosag_25030</name>
</gene>
<evidence type="ECO:0000256" key="1">
    <source>
        <dbReference type="ARBA" id="ARBA00004571"/>
    </source>
</evidence>
<organism evidence="15 16">
    <name type="scientific">Roseisolibacter agri</name>
    <dbReference type="NCBI Taxonomy" id="2014610"/>
    <lineage>
        <taxon>Bacteria</taxon>
        <taxon>Pseudomonadati</taxon>
        <taxon>Gemmatimonadota</taxon>
        <taxon>Gemmatimonadia</taxon>
        <taxon>Gemmatimonadales</taxon>
        <taxon>Gemmatimonadaceae</taxon>
        <taxon>Roseisolibacter</taxon>
    </lineage>
</organism>
<evidence type="ECO:0000256" key="11">
    <source>
        <dbReference type="RuleBase" id="RU003357"/>
    </source>
</evidence>
<evidence type="ECO:0000313" key="15">
    <source>
        <dbReference type="EMBL" id="GLC25990.1"/>
    </source>
</evidence>
<keyword evidence="8" id="KW-0675">Receptor</keyword>
<keyword evidence="16" id="KW-1185">Reference proteome</keyword>
<feature type="domain" description="TonB-dependent receptor plug" evidence="14">
    <location>
        <begin position="129"/>
        <end position="252"/>
    </location>
</feature>
<dbReference type="InterPro" id="IPR000531">
    <property type="entry name" value="Beta-barrel_TonB"/>
</dbReference>
<keyword evidence="4 10" id="KW-0812">Transmembrane</keyword>
<evidence type="ECO:0000256" key="8">
    <source>
        <dbReference type="ARBA" id="ARBA00023170"/>
    </source>
</evidence>
<dbReference type="Proteomes" id="UP001161325">
    <property type="component" value="Unassembled WGS sequence"/>
</dbReference>
<keyword evidence="9 10" id="KW-0998">Cell outer membrane</keyword>
<reference evidence="15" key="1">
    <citation type="submission" date="2022-08" db="EMBL/GenBank/DDBJ databases">
        <title>Draft genome sequencing of Roseisolibacter agri AW1220.</title>
        <authorList>
            <person name="Tobiishi Y."/>
            <person name="Tonouchi A."/>
        </authorList>
    </citation>
    <scope>NUCLEOTIDE SEQUENCE</scope>
    <source>
        <strain evidence="15">AW1220</strain>
    </source>
</reference>
<comment type="subcellular location">
    <subcellularLocation>
        <location evidence="1 10">Cell outer membrane</location>
        <topology evidence="1 10">Multi-pass membrane protein</topology>
    </subcellularLocation>
</comment>
<keyword evidence="3 10" id="KW-1134">Transmembrane beta strand</keyword>
<dbReference type="InterPro" id="IPR039426">
    <property type="entry name" value="TonB-dep_rcpt-like"/>
</dbReference>
<dbReference type="AlphaFoldDB" id="A0AA37V1D1"/>
<proteinExistence type="inferred from homology"/>
<evidence type="ECO:0000256" key="10">
    <source>
        <dbReference type="PROSITE-ProRule" id="PRU01360"/>
    </source>
</evidence>
<dbReference type="Pfam" id="PF07715">
    <property type="entry name" value="Plug"/>
    <property type="match status" value="1"/>
</dbReference>
<dbReference type="PANTHER" id="PTHR30069:SF29">
    <property type="entry name" value="HEMOGLOBIN AND HEMOGLOBIN-HAPTOGLOBIN-BINDING PROTEIN 1-RELATED"/>
    <property type="match status" value="1"/>
</dbReference>
<feature type="domain" description="TonB-dependent receptor-like beta-barrel" evidence="13">
    <location>
        <begin position="436"/>
        <end position="875"/>
    </location>
</feature>
<evidence type="ECO:0000256" key="6">
    <source>
        <dbReference type="ARBA" id="ARBA00023077"/>
    </source>
</evidence>
<evidence type="ECO:0000259" key="13">
    <source>
        <dbReference type="Pfam" id="PF00593"/>
    </source>
</evidence>
<keyword evidence="5 12" id="KW-0732">Signal</keyword>
<dbReference type="InterPro" id="IPR023997">
    <property type="entry name" value="TonB-dep_OMP_SusC/RagA_CS"/>
</dbReference>
<keyword evidence="2 10" id="KW-0813">Transport</keyword>
<dbReference type="RefSeq" id="WP_284350462.1">
    <property type="nucleotide sequence ID" value="NZ_BRXS01000004.1"/>
</dbReference>
<evidence type="ECO:0000256" key="4">
    <source>
        <dbReference type="ARBA" id="ARBA00022692"/>
    </source>
</evidence>
<comment type="similarity">
    <text evidence="10 11">Belongs to the TonB-dependent receptor family.</text>
</comment>
<evidence type="ECO:0000313" key="16">
    <source>
        <dbReference type="Proteomes" id="UP001161325"/>
    </source>
</evidence>
<feature type="signal peptide" evidence="12">
    <location>
        <begin position="1"/>
        <end position="23"/>
    </location>
</feature>
<evidence type="ECO:0000256" key="9">
    <source>
        <dbReference type="ARBA" id="ARBA00023237"/>
    </source>
</evidence>
<protein>
    <submittedName>
        <fullName evidence="15">SusC/RagA family TonB-linked outer membrane protein</fullName>
    </submittedName>
</protein>
<dbReference type="InterPro" id="IPR012910">
    <property type="entry name" value="Plug_dom"/>
</dbReference>
<accession>A0AA37V1D1</accession>
<dbReference type="PANTHER" id="PTHR30069">
    <property type="entry name" value="TONB-DEPENDENT OUTER MEMBRANE RECEPTOR"/>
    <property type="match status" value="1"/>
</dbReference>
<dbReference type="NCBIfam" id="TIGR04057">
    <property type="entry name" value="SusC_RagA_signa"/>
    <property type="match status" value="1"/>
</dbReference>
<keyword evidence="6 11" id="KW-0798">TonB box</keyword>
<evidence type="ECO:0000259" key="14">
    <source>
        <dbReference type="Pfam" id="PF07715"/>
    </source>
</evidence>